<name>A0A820D3A1_9BILA</name>
<accession>A0A820D3A1</accession>
<organism evidence="1 2">
    <name type="scientific">Rotaria sordida</name>
    <dbReference type="NCBI Taxonomy" id="392033"/>
    <lineage>
        <taxon>Eukaryota</taxon>
        <taxon>Metazoa</taxon>
        <taxon>Spiralia</taxon>
        <taxon>Gnathifera</taxon>
        <taxon>Rotifera</taxon>
        <taxon>Eurotatoria</taxon>
        <taxon>Bdelloidea</taxon>
        <taxon>Philodinida</taxon>
        <taxon>Philodinidae</taxon>
        <taxon>Rotaria</taxon>
    </lineage>
</organism>
<dbReference type="AlphaFoldDB" id="A0A820D3A1"/>
<evidence type="ECO:0000313" key="2">
    <source>
        <dbReference type="Proteomes" id="UP000663823"/>
    </source>
</evidence>
<dbReference type="Proteomes" id="UP000663823">
    <property type="component" value="Unassembled WGS sequence"/>
</dbReference>
<reference evidence="1" key="1">
    <citation type="submission" date="2021-02" db="EMBL/GenBank/DDBJ databases">
        <authorList>
            <person name="Nowell W R."/>
        </authorList>
    </citation>
    <scope>NUCLEOTIDE SEQUENCE</scope>
</reference>
<proteinExistence type="predicted"/>
<evidence type="ECO:0000313" key="1">
    <source>
        <dbReference type="EMBL" id="CAF4218749.1"/>
    </source>
</evidence>
<sequence>MKHLQKLLITKIEQTIKIIKGHPDLPNINLFKKPFMKDNKTNILITIRGTNIEQPYKARMIFDDLLKGLQFHLYNHSW</sequence>
<dbReference type="EMBL" id="CAJOAX010024653">
    <property type="protein sequence ID" value="CAF4218749.1"/>
    <property type="molecule type" value="Genomic_DNA"/>
</dbReference>
<feature type="non-terminal residue" evidence="1">
    <location>
        <position position="78"/>
    </location>
</feature>
<gene>
    <name evidence="1" type="ORF">OTI717_LOCUS39288</name>
</gene>
<comment type="caution">
    <text evidence="1">The sequence shown here is derived from an EMBL/GenBank/DDBJ whole genome shotgun (WGS) entry which is preliminary data.</text>
</comment>
<protein>
    <submittedName>
        <fullName evidence="1">Uncharacterized protein</fullName>
    </submittedName>
</protein>